<dbReference type="PANTHER" id="PTHR24321:SF8">
    <property type="entry name" value="ESTRADIOL 17-BETA-DEHYDROGENASE 8-RELATED"/>
    <property type="match status" value="1"/>
</dbReference>
<evidence type="ECO:0000256" key="2">
    <source>
        <dbReference type="ARBA" id="ARBA00023002"/>
    </source>
</evidence>
<evidence type="ECO:0000313" key="4">
    <source>
        <dbReference type="Proteomes" id="UP001165160"/>
    </source>
</evidence>
<dbReference type="FunFam" id="3.40.50.720:FF:000084">
    <property type="entry name" value="Short-chain dehydrogenase reductase"/>
    <property type="match status" value="1"/>
</dbReference>
<dbReference type="InterPro" id="IPR020904">
    <property type="entry name" value="Sc_DH/Rdtase_CS"/>
</dbReference>
<dbReference type="GO" id="GO:0016491">
    <property type="term" value="F:oxidoreductase activity"/>
    <property type="evidence" value="ECO:0007669"/>
    <property type="project" value="UniProtKB-KW"/>
</dbReference>
<comment type="caution">
    <text evidence="3">The sequence shown here is derived from an EMBL/GenBank/DDBJ whole genome shotgun (WGS) entry which is preliminary data.</text>
</comment>
<dbReference type="PANTHER" id="PTHR24321">
    <property type="entry name" value="DEHYDROGENASES, SHORT CHAIN"/>
    <property type="match status" value="1"/>
</dbReference>
<accession>A0A9W7FI44</accession>
<sequence>MESQFKDKVVVITGGAGYFGSCAVKRFLGLGAKVCAIDLSEDALASLPATSDCLKISGNVADLSSVNDAVARIMAAFGRIDFLWNNAGYQGSICPTLTYSIDDFSRVMNINVTGMFSVLQACAKVMQPGSAIVNTASVAGIKCTPAMVAYSASKAAVIAMTSCTAKDLAPSGIRVNAVSPALIGPGMMWDRQNELHAACESPYFANDPQTVAANKINGVPMKRLGSVEEVVDMVEFLFSQKSSYVTGSNMVVDGGMSSGLR</sequence>
<evidence type="ECO:0000256" key="1">
    <source>
        <dbReference type="ARBA" id="ARBA00006484"/>
    </source>
</evidence>
<protein>
    <recommendedName>
        <fullName evidence="5">Oxidoreductase</fullName>
    </recommendedName>
</protein>
<comment type="similarity">
    <text evidence="1">Belongs to the short-chain dehydrogenases/reductases (SDR) family.</text>
</comment>
<evidence type="ECO:0008006" key="5">
    <source>
        <dbReference type="Google" id="ProtNLM"/>
    </source>
</evidence>
<dbReference type="SUPFAM" id="SSF51735">
    <property type="entry name" value="NAD(P)-binding Rossmann-fold domains"/>
    <property type="match status" value="1"/>
</dbReference>
<keyword evidence="2" id="KW-0560">Oxidoreductase</keyword>
<dbReference type="Proteomes" id="UP001165160">
    <property type="component" value="Unassembled WGS sequence"/>
</dbReference>
<organism evidence="3 4">
    <name type="scientific">Triparma verrucosa</name>
    <dbReference type="NCBI Taxonomy" id="1606542"/>
    <lineage>
        <taxon>Eukaryota</taxon>
        <taxon>Sar</taxon>
        <taxon>Stramenopiles</taxon>
        <taxon>Ochrophyta</taxon>
        <taxon>Bolidophyceae</taxon>
        <taxon>Parmales</taxon>
        <taxon>Triparmaceae</taxon>
        <taxon>Triparma</taxon>
    </lineage>
</organism>
<dbReference type="InterPro" id="IPR036291">
    <property type="entry name" value="NAD(P)-bd_dom_sf"/>
</dbReference>
<dbReference type="InterPro" id="IPR002347">
    <property type="entry name" value="SDR_fam"/>
</dbReference>
<dbReference type="CDD" id="cd05233">
    <property type="entry name" value="SDR_c"/>
    <property type="match status" value="1"/>
</dbReference>
<evidence type="ECO:0000313" key="3">
    <source>
        <dbReference type="EMBL" id="GMI12458.1"/>
    </source>
</evidence>
<dbReference type="EMBL" id="BRXX01000446">
    <property type="protein sequence ID" value="GMI12458.1"/>
    <property type="molecule type" value="Genomic_DNA"/>
</dbReference>
<dbReference type="Gene3D" id="3.40.50.720">
    <property type="entry name" value="NAD(P)-binding Rossmann-like Domain"/>
    <property type="match status" value="1"/>
</dbReference>
<dbReference type="PROSITE" id="PS00061">
    <property type="entry name" value="ADH_SHORT"/>
    <property type="match status" value="1"/>
</dbReference>
<proteinExistence type="inferred from homology"/>
<keyword evidence="4" id="KW-1185">Reference proteome</keyword>
<dbReference type="PRINTS" id="PR00080">
    <property type="entry name" value="SDRFAMILY"/>
</dbReference>
<name>A0A9W7FI44_9STRA</name>
<dbReference type="AlphaFoldDB" id="A0A9W7FI44"/>
<reference evidence="4" key="1">
    <citation type="journal article" date="2023" name="Commun. Biol.">
        <title>Genome analysis of Parmales, the sister group of diatoms, reveals the evolutionary specialization of diatoms from phago-mixotrophs to photoautotrophs.</title>
        <authorList>
            <person name="Ban H."/>
            <person name="Sato S."/>
            <person name="Yoshikawa S."/>
            <person name="Yamada K."/>
            <person name="Nakamura Y."/>
            <person name="Ichinomiya M."/>
            <person name="Sato N."/>
            <person name="Blanc-Mathieu R."/>
            <person name="Endo H."/>
            <person name="Kuwata A."/>
            <person name="Ogata H."/>
        </authorList>
    </citation>
    <scope>NUCLEOTIDE SEQUENCE [LARGE SCALE GENOMIC DNA]</scope>
    <source>
        <strain evidence="4">NIES 3699</strain>
    </source>
</reference>
<dbReference type="Pfam" id="PF13561">
    <property type="entry name" value="adh_short_C2"/>
    <property type="match status" value="1"/>
</dbReference>
<gene>
    <name evidence="3" type="ORF">TrVE_jg10386</name>
</gene>
<dbReference type="PRINTS" id="PR00081">
    <property type="entry name" value="GDHRDH"/>
</dbReference>